<evidence type="ECO:0000256" key="1">
    <source>
        <dbReference type="SAM" id="MobiDB-lite"/>
    </source>
</evidence>
<sequence length="555" mass="60908">MTRRVHGDQSTPPTEDCHRVPAKGHPCIPLSEVTGGGTRGAEPSPPDHSLYDSQHDRSVLIPSQSDRPMTKQRGPQARREVRARLAADACTVPYTHTYTHTPSLKNQCNAAYTRARTPGRSGRAPRSGIWHLASGSAPRSDGHVCATQGTWWGWHASRATFTSPARDEPGFGRLRTSLESAWEMRDRARESAGTRGLTGAAAGEDEVGYIAYMCKSTYDVRCMDICIKGGSRGIWGGSARIGRTWSIRMGREERGTYTHMPKVTARRRGQDKSTERDGKDLAWPSLGHKGRMGREDGGGGVRTAEHTRWVQGVETLTTNAGRGTNNRGGGGKEEDVEGRSRGRDGPEERRDRRAGLGVATYDVGEREQDCMNGATRRGERMWTGTRLCSGNERRWGGRARMDRRGRRRRNSGSDKDGDGDGDGNRDRDGNSRRDDEGSSMSPTSEHGSYKVDHGRRKHNRIRRIKGGRPPTPRASSGRGGPRNDTHATTRTRPRQVITGGSRAASGNHCRRSGGGGAPIHRREISRPRAHTAPARPKEAYNGAGWGAPKRDDRAR</sequence>
<feature type="region of interest" description="Disordered" evidence="1">
    <location>
        <begin position="263"/>
        <end position="360"/>
    </location>
</feature>
<feature type="compositionally biased region" description="Basic and acidic residues" evidence="1">
    <location>
        <begin position="292"/>
        <end position="308"/>
    </location>
</feature>
<dbReference type="AlphaFoldDB" id="W4JXF0"/>
<dbReference type="EMBL" id="KI925462">
    <property type="protein sequence ID" value="ETW77750.1"/>
    <property type="molecule type" value="Genomic_DNA"/>
</dbReference>
<feature type="compositionally biased region" description="Basic and acidic residues" evidence="1">
    <location>
        <begin position="391"/>
        <end position="402"/>
    </location>
</feature>
<feature type="region of interest" description="Disordered" evidence="1">
    <location>
        <begin position="388"/>
        <end position="555"/>
    </location>
</feature>
<reference evidence="2 3" key="1">
    <citation type="journal article" date="2012" name="New Phytol.">
        <title>Insight into trade-off between wood decay and parasitism from the genome of a fungal forest pathogen.</title>
        <authorList>
            <person name="Olson A."/>
            <person name="Aerts A."/>
            <person name="Asiegbu F."/>
            <person name="Belbahri L."/>
            <person name="Bouzid O."/>
            <person name="Broberg A."/>
            <person name="Canback B."/>
            <person name="Coutinho P.M."/>
            <person name="Cullen D."/>
            <person name="Dalman K."/>
            <person name="Deflorio G."/>
            <person name="van Diepen L.T."/>
            <person name="Dunand C."/>
            <person name="Duplessis S."/>
            <person name="Durling M."/>
            <person name="Gonthier P."/>
            <person name="Grimwood J."/>
            <person name="Fossdal C.G."/>
            <person name="Hansson D."/>
            <person name="Henrissat B."/>
            <person name="Hietala A."/>
            <person name="Himmelstrand K."/>
            <person name="Hoffmeister D."/>
            <person name="Hogberg N."/>
            <person name="James T.Y."/>
            <person name="Karlsson M."/>
            <person name="Kohler A."/>
            <person name="Kues U."/>
            <person name="Lee Y.H."/>
            <person name="Lin Y.C."/>
            <person name="Lind M."/>
            <person name="Lindquist E."/>
            <person name="Lombard V."/>
            <person name="Lucas S."/>
            <person name="Lunden K."/>
            <person name="Morin E."/>
            <person name="Murat C."/>
            <person name="Park J."/>
            <person name="Raffaello T."/>
            <person name="Rouze P."/>
            <person name="Salamov A."/>
            <person name="Schmutz J."/>
            <person name="Solheim H."/>
            <person name="Stahlberg J."/>
            <person name="Velez H."/>
            <person name="de Vries R.P."/>
            <person name="Wiebenga A."/>
            <person name="Woodward S."/>
            <person name="Yakovlev I."/>
            <person name="Garbelotto M."/>
            <person name="Martin F."/>
            <person name="Grigoriev I.V."/>
            <person name="Stenlid J."/>
        </authorList>
    </citation>
    <scope>NUCLEOTIDE SEQUENCE [LARGE SCALE GENOMIC DNA]</scope>
    <source>
        <strain evidence="2 3">TC 32-1</strain>
    </source>
</reference>
<dbReference type="RefSeq" id="XP_009549785.1">
    <property type="nucleotide sequence ID" value="XM_009551490.1"/>
</dbReference>
<dbReference type="HOGENOM" id="CLU_490947_0_0_1"/>
<gene>
    <name evidence="2" type="ORF">HETIRDRAFT_119831</name>
</gene>
<dbReference type="Proteomes" id="UP000030671">
    <property type="component" value="Unassembled WGS sequence"/>
</dbReference>
<dbReference type="KEGG" id="hir:HETIRDRAFT_119831"/>
<dbReference type="GeneID" id="20666666"/>
<feature type="region of interest" description="Disordered" evidence="1">
    <location>
        <begin position="1"/>
        <end position="78"/>
    </location>
</feature>
<accession>W4JXF0</accession>
<protein>
    <submittedName>
        <fullName evidence="2">Uncharacterized protein</fullName>
    </submittedName>
</protein>
<organism evidence="2 3">
    <name type="scientific">Heterobasidion irregulare (strain TC 32-1)</name>
    <dbReference type="NCBI Taxonomy" id="747525"/>
    <lineage>
        <taxon>Eukaryota</taxon>
        <taxon>Fungi</taxon>
        <taxon>Dikarya</taxon>
        <taxon>Basidiomycota</taxon>
        <taxon>Agaricomycotina</taxon>
        <taxon>Agaricomycetes</taxon>
        <taxon>Russulales</taxon>
        <taxon>Bondarzewiaceae</taxon>
        <taxon>Heterobasidion</taxon>
        <taxon>Heterobasidion annosum species complex</taxon>
    </lineage>
</organism>
<evidence type="ECO:0000313" key="2">
    <source>
        <dbReference type="EMBL" id="ETW77750.1"/>
    </source>
</evidence>
<feature type="compositionally biased region" description="Basic and acidic residues" evidence="1">
    <location>
        <begin position="49"/>
        <end position="58"/>
    </location>
</feature>
<proteinExistence type="predicted"/>
<keyword evidence="3" id="KW-1185">Reference proteome</keyword>
<feature type="compositionally biased region" description="Basic and acidic residues" evidence="1">
    <location>
        <begin position="411"/>
        <end position="436"/>
    </location>
</feature>
<feature type="compositionally biased region" description="Basic and acidic residues" evidence="1">
    <location>
        <begin position="330"/>
        <end position="354"/>
    </location>
</feature>
<feature type="compositionally biased region" description="Basic and acidic residues" evidence="1">
    <location>
        <begin position="268"/>
        <end position="280"/>
    </location>
</feature>
<evidence type="ECO:0000313" key="3">
    <source>
        <dbReference type="Proteomes" id="UP000030671"/>
    </source>
</evidence>
<dbReference type="InParanoid" id="W4JXF0"/>
<name>W4JXF0_HETIT</name>
<feature type="compositionally biased region" description="Basic residues" evidence="1">
    <location>
        <begin position="453"/>
        <end position="466"/>
    </location>
</feature>